<feature type="domain" description="NlpC/P60" evidence="6">
    <location>
        <begin position="115"/>
        <end position="245"/>
    </location>
</feature>
<keyword evidence="8" id="KW-1185">Reference proteome</keyword>
<evidence type="ECO:0000256" key="3">
    <source>
        <dbReference type="ARBA" id="ARBA00022801"/>
    </source>
</evidence>
<evidence type="ECO:0000256" key="4">
    <source>
        <dbReference type="ARBA" id="ARBA00022807"/>
    </source>
</evidence>
<dbReference type="InterPro" id="IPR038765">
    <property type="entry name" value="Papain-like_cys_pep_sf"/>
</dbReference>
<evidence type="ECO:0000256" key="2">
    <source>
        <dbReference type="ARBA" id="ARBA00022670"/>
    </source>
</evidence>
<evidence type="ECO:0000256" key="1">
    <source>
        <dbReference type="ARBA" id="ARBA00007074"/>
    </source>
</evidence>
<evidence type="ECO:0000256" key="5">
    <source>
        <dbReference type="SAM" id="MobiDB-lite"/>
    </source>
</evidence>
<keyword evidence="3" id="KW-0378">Hydrolase</keyword>
<keyword evidence="2" id="KW-0645">Protease</keyword>
<proteinExistence type="inferred from homology"/>
<dbReference type="EMBL" id="BAAAZA010000003">
    <property type="protein sequence ID" value="GAA3851667.1"/>
    <property type="molecule type" value="Genomic_DNA"/>
</dbReference>
<keyword evidence="4" id="KW-0788">Thiol protease</keyword>
<dbReference type="NCBIfam" id="NF038080">
    <property type="entry name" value="PG_bind_siph"/>
    <property type="match status" value="1"/>
</dbReference>
<feature type="compositionally biased region" description="Low complexity" evidence="5">
    <location>
        <begin position="99"/>
        <end position="112"/>
    </location>
</feature>
<dbReference type="Gene3D" id="3.90.1720.10">
    <property type="entry name" value="endopeptidase domain like (from Nostoc punctiforme)"/>
    <property type="match status" value="1"/>
</dbReference>
<sequence length="399" mass="42051">MDRECEGRRMETPEFEEFAPRTGCACAGCVLWRRAVSASSRSGRTGRLTARKAVALAAVAGATLAAGQAMPAAAAAQAPLRPGVPRGDQPPDTPQGRTAPLHGSAGASAPALAPATTRAQIINRAKVWVAAKVPYSMDDYWSDGYRQDCSGYVSMAWNLGSNEWTGSLDKFGVRISKAQLQPGDILLFHNAANPESGSHVVIFGGWTDSTHKRYTAYEETPPRARKLATPYAYWTNSSRYVPYRYKNLSDSKAGAESKGEQPSATDGVPGLPGGSGAVAGPGAVALPGSSAWPLTQKNGGGVAAAGSALAVGSRSVPPGGTPDFPGPGMFRPGADNPHITRLGRRLIEKGFGKHYTEGPGPRWGEMDRRSVEAFQRAQGWRGGAADGFPGPETWRRLFS</sequence>
<name>A0ABP7JRK0_9ACTN</name>
<accession>A0ABP7JRK0</accession>
<organism evidence="7 8">
    <name type="scientific">Streptomyces lannensis</name>
    <dbReference type="NCBI Taxonomy" id="766498"/>
    <lineage>
        <taxon>Bacteria</taxon>
        <taxon>Bacillati</taxon>
        <taxon>Actinomycetota</taxon>
        <taxon>Actinomycetes</taxon>
        <taxon>Kitasatosporales</taxon>
        <taxon>Streptomycetaceae</taxon>
        <taxon>Streptomyces</taxon>
    </lineage>
</organism>
<gene>
    <name evidence="7" type="ORF">GCM10022207_12590</name>
</gene>
<evidence type="ECO:0000313" key="7">
    <source>
        <dbReference type="EMBL" id="GAA3851667.1"/>
    </source>
</evidence>
<evidence type="ECO:0000259" key="6">
    <source>
        <dbReference type="PROSITE" id="PS51935"/>
    </source>
</evidence>
<dbReference type="InterPro" id="IPR047763">
    <property type="entry name" value="PG_bind_dom_phiBT1-type"/>
</dbReference>
<comment type="caution">
    <text evidence="7">The sequence shown here is derived from an EMBL/GenBank/DDBJ whole genome shotgun (WGS) entry which is preliminary data.</text>
</comment>
<evidence type="ECO:0000313" key="8">
    <source>
        <dbReference type="Proteomes" id="UP001501563"/>
    </source>
</evidence>
<dbReference type="SUPFAM" id="SSF47090">
    <property type="entry name" value="PGBD-like"/>
    <property type="match status" value="1"/>
</dbReference>
<dbReference type="PROSITE" id="PS51935">
    <property type="entry name" value="NLPC_P60"/>
    <property type="match status" value="1"/>
</dbReference>
<reference evidence="8" key="1">
    <citation type="journal article" date="2019" name="Int. J. Syst. Evol. Microbiol.">
        <title>The Global Catalogue of Microorganisms (GCM) 10K type strain sequencing project: providing services to taxonomists for standard genome sequencing and annotation.</title>
        <authorList>
            <consortium name="The Broad Institute Genomics Platform"/>
            <consortium name="The Broad Institute Genome Sequencing Center for Infectious Disease"/>
            <person name="Wu L."/>
            <person name="Ma J."/>
        </authorList>
    </citation>
    <scope>NUCLEOTIDE SEQUENCE [LARGE SCALE GENOMIC DNA]</scope>
    <source>
        <strain evidence="8">JCM 16578</strain>
    </source>
</reference>
<dbReference type="InterPro" id="IPR036366">
    <property type="entry name" value="PGBDSf"/>
</dbReference>
<dbReference type="SUPFAM" id="SSF54001">
    <property type="entry name" value="Cysteine proteinases"/>
    <property type="match status" value="1"/>
</dbReference>
<feature type="region of interest" description="Disordered" evidence="5">
    <location>
        <begin position="76"/>
        <end position="112"/>
    </location>
</feature>
<dbReference type="Gene3D" id="1.10.101.10">
    <property type="entry name" value="PGBD-like superfamily/PGBD"/>
    <property type="match status" value="1"/>
</dbReference>
<feature type="region of interest" description="Disordered" evidence="5">
    <location>
        <begin position="312"/>
        <end position="337"/>
    </location>
</feature>
<protein>
    <submittedName>
        <fullName evidence="7">Peptidoglycan-binding protein</fullName>
    </submittedName>
</protein>
<feature type="compositionally biased region" description="Low complexity" evidence="5">
    <location>
        <begin position="312"/>
        <end position="328"/>
    </location>
</feature>
<feature type="region of interest" description="Disordered" evidence="5">
    <location>
        <begin position="252"/>
        <end position="276"/>
    </location>
</feature>
<dbReference type="Proteomes" id="UP001501563">
    <property type="component" value="Unassembled WGS sequence"/>
</dbReference>
<comment type="similarity">
    <text evidence="1">Belongs to the peptidase C40 family.</text>
</comment>
<dbReference type="InterPro" id="IPR036365">
    <property type="entry name" value="PGBD-like_sf"/>
</dbReference>
<dbReference type="InterPro" id="IPR000064">
    <property type="entry name" value="NLP_P60_dom"/>
</dbReference>